<comment type="caution">
    <text evidence="1">The sequence shown here is derived from an EMBL/GenBank/DDBJ whole genome shotgun (WGS) entry which is preliminary data.</text>
</comment>
<dbReference type="AlphaFoldDB" id="A0A4Q2V340"/>
<dbReference type="EMBL" id="MQTW01000251">
    <property type="protein sequence ID" value="RYC81371.1"/>
    <property type="molecule type" value="Genomic_DNA"/>
</dbReference>
<proteinExistence type="predicted"/>
<sequence length="78" mass="8816">MDRKSSHSYVMKLFGGTIGWRANKQGTVTPSTTEAELLSLAQAEKEAMFISRLIKELGINWTTNGYEFSVTINRPYGW</sequence>
<dbReference type="Proteomes" id="UP000290540">
    <property type="component" value="Unassembled WGS sequence"/>
</dbReference>
<evidence type="ECO:0000313" key="1">
    <source>
        <dbReference type="EMBL" id="RYC81371.1"/>
    </source>
</evidence>
<accession>A0A4Q2V340</accession>
<gene>
    <name evidence="1" type="ORF">BFJ63_vAg15741</name>
</gene>
<evidence type="ECO:0000313" key="2">
    <source>
        <dbReference type="Proteomes" id="UP000290540"/>
    </source>
</evidence>
<reference evidence="1 2" key="1">
    <citation type="submission" date="2016-12" db="EMBL/GenBank/DDBJ databases">
        <title>Draft genome sequence of Fusarium oxysporum causing rot on Narcissus.</title>
        <authorList>
            <person name="Armitage A.D."/>
            <person name="Taylor A."/>
            <person name="Clarkson J.P."/>
            <person name="Harrison R.J."/>
            <person name="Jackson A.C."/>
        </authorList>
    </citation>
    <scope>NUCLEOTIDE SEQUENCE [LARGE SCALE GENOMIC DNA]</scope>
    <source>
        <strain evidence="1 2">N139</strain>
    </source>
</reference>
<dbReference type="CDD" id="cd09272">
    <property type="entry name" value="RNase_HI_RT_Ty1"/>
    <property type="match status" value="1"/>
</dbReference>
<name>A0A4Q2V340_FUSOX</name>
<protein>
    <submittedName>
        <fullName evidence="1">Uncharacterized protein</fullName>
    </submittedName>
</protein>
<organism evidence="1 2">
    <name type="scientific">Fusarium oxysporum f. sp. narcissi</name>
    <dbReference type="NCBI Taxonomy" id="451672"/>
    <lineage>
        <taxon>Eukaryota</taxon>
        <taxon>Fungi</taxon>
        <taxon>Dikarya</taxon>
        <taxon>Ascomycota</taxon>
        <taxon>Pezizomycotina</taxon>
        <taxon>Sordariomycetes</taxon>
        <taxon>Hypocreomycetidae</taxon>
        <taxon>Hypocreales</taxon>
        <taxon>Nectriaceae</taxon>
        <taxon>Fusarium</taxon>
        <taxon>Fusarium oxysporum species complex</taxon>
    </lineage>
</organism>